<name>A0A315Z032_SEDFL</name>
<proteinExistence type="predicted"/>
<keyword evidence="2" id="KW-1185">Reference proteome</keyword>
<dbReference type="Proteomes" id="UP000245535">
    <property type="component" value="Unassembled WGS sequence"/>
</dbReference>
<evidence type="ECO:0000313" key="1">
    <source>
        <dbReference type="EMBL" id="PWJ36027.1"/>
    </source>
</evidence>
<accession>A0A315Z032</accession>
<reference evidence="1 2" key="1">
    <citation type="submission" date="2018-03" db="EMBL/GenBank/DDBJ databases">
        <title>Genomic Encyclopedia of Archaeal and Bacterial Type Strains, Phase II (KMG-II): from individual species to whole genera.</title>
        <authorList>
            <person name="Goeker M."/>
        </authorList>
    </citation>
    <scope>NUCLEOTIDE SEQUENCE [LARGE SCALE GENOMIC DNA]</scope>
    <source>
        <strain evidence="1 2">DSM 28229</strain>
    </source>
</reference>
<evidence type="ECO:0000313" key="2">
    <source>
        <dbReference type="Proteomes" id="UP000245535"/>
    </source>
</evidence>
<sequence>MMSETMEVLKNKYCSLFHNKETETLDCIWNSQSYYMPEDEFKRFLLQVVDISTQEDANYIFCDNREFLFTMDDHFHQWHDINVAIPLSQNMRKMAFVQSPDFFTQVSVEQIFEEDHGKNMPVRHFEDSEEAKAWLLQN</sequence>
<dbReference type="EMBL" id="QGDO01000009">
    <property type="protein sequence ID" value="PWJ36027.1"/>
    <property type="molecule type" value="Genomic_DNA"/>
</dbReference>
<protein>
    <submittedName>
        <fullName evidence="1">SpoIIAA-like protein</fullName>
    </submittedName>
</protein>
<comment type="caution">
    <text evidence="1">The sequence shown here is derived from an EMBL/GenBank/DDBJ whole genome shotgun (WGS) entry which is preliminary data.</text>
</comment>
<gene>
    <name evidence="1" type="ORF">BC781_10941</name>
</gene>
<dbReference type="AlphaFoldDB" id="A0A315Z032"/>
<dbReference type="InterPro" id="IPR038396">
    <property type="entry name" value="SpoIIAA-like_sf"/>
</dbReference>
<organism evidence="1 2">
    <name type="scientific">Sediminitomix flava</name>
    <dbReference type="NCBI Taxonomy" id="379075"/>
    <lineage>
        <taxon>Bacteria</taxon>
        <taxon>Pseudomonadati</taxon>
        <taxon>Bacteroidota</taxon>
        <taxon>Cytophagia</taxon>
        <taxon>Cytophagales</taxon>
        <taxon>Flammeovirgaceae</taxon>
        <taxon>Sediminitomix</taxon>
    </lineage>
</organism>
<dbReference type="Gene3D" id="3.40.50.10600">
    <property type="entry name" value="SpoIIaa-like domains"/>
    <property type="match status" value="1"/>
</dbReference>